<dbReference type="InterPro" id="IPR003428">
    <property type="entry name" value="MAM33"/>
</dbReference>
<dbReference type="Gene3D" id="3.10.280.10">
    <property type="entry name" value="Mitochondrial glycoprotein"/>
    <property type="match status" value="1"/>
</dbReference>
<dbReference type="PANTHER" id="PTHR10826">
    <property type="entry name" value="COMPLEMENT COMPONENT 1"/>
    <property type="match status" value="1"/>
</dbReference>
<dbReference type="PANTHER" id="PTHR10826:SF1">
    <property type="entry name" value="COMPLEMENT COMPONENT 1 Q SUBCOMPONENT-BINDING PROTEIN, MITOCHONDRIAL"/>
    <property type="match status" value="1"/>
</dbReference>
<dbReference type="FunFam" id="3.10.280.10:FF:000006">
    <property type="entry name" value="Mitochondrial glycoprotein, expressed"/>
    <property type="match status" value="1"/>
</dbReference>
<dbReference type="EMBL" id="PQIB02000011">
    <property type="protein sequence ID" value="RLM86467.1"/>
    <property type="molecule type" value="Genomic_DNA"/>
</dbReference>
<organism evidence="1 2">
    <name type="scientific">Panicum miliaceum</name>
    <name type="common">Proso millet</name>
    <name type="synonym">Broomcorn millet</name>
    <dbReference type="NCBI Taxonomy" id="4540"/>
    <lineage>
        <taxon>Eukaryota</taxon>
        <taxon>Viridiplantae</taxon>
        <taxon>Streptophyta</taxon>
        <taxon>Embryophyta</taxon>
        <taxon>Tracheophyta</taxon>
        <taxon>Spermatophyta</taxon>
        <taxon>Magnoliopsida</taxon>
        <taxon>Liliopsida</taxon>
        <taxon>Poales</taxon>
        <taxon>Poaceae</taxon>
        <taxon>PACMAD clade</taxon>
        <taxon>Panicoideae</taxon>
        <taxon>Panicodae</taxon>
        <taxon>Paniceae</taxon>
        <taxon>Panicinae</taxon>
        <taxon>Panicum</taxon>
        <taxon>Panicum sect. Panicum</taxon>
    </lineage>
</organism>
<reference evidence="2" key="1">
    <citation type="journal article" date="2019" name="Nat. Commun.">
        <title>The genome of broomcorn millet.</title>
        <authorList>
            <person name="Zou C."/>
            <person name="Miki D."/>
            <person name="Li D."/>
            <person name="Tang Q."/>
            <person name="Xiao L."/>
            <person name="Rajput S."/>
            <person name="Deng P."/>
            <person name="Jia W."/>
            <person name="Huang R."/>
            <person name="Zhang M."/>
            <person name="Sun Y."/>
            <person name="Hu J."/>
            <person name="Fu X."/>
            <person name="Schnable P.S."/>
            <person name="Li F."/>
            <person name="Zhang H."/>
            <person name="Feng B."/>
            <person name="Zhu X."/>
            <person name="Liu R."/>
            <person name="Schnable J.C."/>
            <person name="Zhu J.-K."/>
            <person name="Zhang H."/>
        </authorList>
    </citation>
    <scope>NUCLEOTIDE SEQUENCE [LARGE SCALE GENOMIC DNA]</scope>
</reference>
<accession>A0A3L6QRJ4</accession>
<dbReference type="Proteomes" id="UP000275267">
    <property type="component" value="Unassembled WGS sequence"/>
</dbReference>
<gene>
    <name evidence="1" type="ORF">C2845_PM04G11160</name>
</gene>
<evidence type="ECO:0008006" key="3">
    <source>
        <dbReference type="Google" id="ProtNLM"/>
    </source>
</evidence>
<dbReference type="InterPro" id="IPR036561">
    <property type="entry name" value="MAM33_sf"/>
</dbReference>
<proteinExistence type="predicted"/>
<sequence length="208" mass="22994">MFLRRLRTSAALRRGANDGGVLAAIRAELSHELTSSAPSDPPPFHSQDAPDFVTVSDAPRAQDVLLRRRVDSEEVLVSALLAPLQFADQAPLPRAALMKVFVSKPGAAPVLHFDCRTFWVGEDGGDADYAINAVRYHPIPGDAGEDKYEGPEFRDLDPRQKAALQEYLVARGVNSKLASSVLHHLLQKERSQYVNWLKTLEETFAKNH</sequence>
<name>A0A3L6QRJ4_PANMI</name>
<keyword evidence="2" id="KW-1185">Reference proteome</keyword>
<dbReference type="AlphaFoldDB" id="A0A3L6QRJ4"/>
<evidence type="ECO:0000313" key="1">
    <source>
        <dbReference type="EMBL" id="RLM86467.1"/>
    </source>
</evidence>
<protein>
    <recommendedName>
        <fullName evidence="3">Mitochondrial glycoprotein</fullName>
    </recommendedName>
</protein>
<dbReference type="GO" id="GO:0005759">
    <property type="term" value="C:mitochondrial matrix"/>
    <property type="evidence" value="ECO:0007669"/>
    <property type="project" value="InterPro"/>
</dbReference>
<dbReference type="OrthoDB" id="278212at2759"/>
<comment type="caution">
    <text evidence="1">The sequence shown here is derived from an EMBL/GenBank/DDBJ whole genome shotgun (WGS) entry which is preliminary data.</text>
</comment>
<evidence type="ECO:0000313" key="2">
    <source>
        <dbReference type="Proteomes" id="UP000275267"/>
    </source>
</evidence>
<dbReference type="Pfam" id="PF02330">
    <property type="entry name" value="MAM33"/>
    <property type="match status" value="1"/>
</dbReference>
<dbReference type="SUPFAM" id="SSF54529">
    <property type="entry name" value="Mitochondrial glycoprotein MAM33-like"/>
    <property type="match status" value="1"/>
</dbReference>